<dbReference type="Pfam" id="PF02620">
    <property type="entry name" value="YceD"/>
    <property type="match status" value="1"/>
</dbReference>
<accession>A0A0R2NYV2</accession>
<evidence type="ECO:0000313" key="2">
    <source>
        <dbReference type="Proteomes" id="UP000053941"/>
    </source>
</evidence>
<name>A0A0R2NYV2_9ACTN</name>
<organism evidence="1 2">
    <name type="scientific">Actinobacteria bacterium BACL2 MAG-120802-bin41</name>
    <dbReference type="NCBI Taxonomy" id="1655568"/>
    <lineage>
        <taxon>Bacteria</taxon>
        <taxon>Bacillati</taxon>
        <taxon>Actinomycetota</taxon>
        <taxon>Actinomycetes</taxon>
        <taxon>Actinomycetes incertae sedis</taxon>
        <taxon>ac1 cluster</taxon>
    </lineage>
</organism>
<dbReference type="InterPro" id="IPR003772">
    <property type="entry name" value="YceD"/>
</dbReference>
<dbReference type="Proteomes" id="UP000053941">
    <property type="component" value="Unassembled WGS sequence"/>
</dbReference>
<gene>
    <name evidence="1" type="ORF">ABR60_01965</name>
</gene>
<dbReference type="EMBL" id="LIAS01000026">
    <property type="protein sequence ID" value="KRO31062.1"/>
    <property type="molecule type" value="Genomic_DNA"/>
</dbReference>
<dbReference type="AlphaFoldDB" id="A0A0R2NYV2"/>
<dbReference type="PANTHER" id="PTHR34374">
    <property type="entry name" value="LARGE RIBOSOMAL RNA SUBUNIT ACCUMULATION PROTEIN YCED HOMOLOG 1, CHLOROPLASTIC"/>
    <property type="match status" value="1"/>
</dbReference>
<evidence type="ECO:0008006" key="3">
    <source>
        <dbReference type="Google" id="ProtNLM"/>
    </source>
</evidence>
<dbReference type="PANTHER" id="PTHR34374:SF1">
    <property type="entry name" value="LARGE RIBOSOMAL RNA SUBUNIT ACCUMULATION PROTEIN YCED HOMOLOG 1, CHLOROPLASTIC"/>
    <property type="match status" value="1"/>
</dbReference>
<proteinExistence type="predicted"/>
<reference evidence="1 2" key="1">
    <citation type="submission" date="2015-10" db="EMBL/GenBank/DDBJ databases">
        <title>Metagenome-Assembled Genomes uncover a global brackish microbiome.</title>
        <authorList>
            <person name="Hugerth L.W."/>
            <person name="Larsson J."/>
            <person name="Alneberg J."/>
            <person name="Lindh M.V."/>
            <person name="Legrand C."/>
            <person name="Pinhassi J."/>
            <person name="Andersson A.F."/>
        </authorList>
    </citation>
    <scope>NUCLEOTIDE SEQUENCE [LARGE SCALE GENOMIC DNA]</scope>
    <source>
        <strain evidence="1">BACL2 MAG-120802-bin41</strain>
    </source>
</reference>
<protein>
    <recommendedName>
        <fullName evidence="3">Metal-binding protein</fullName>
    </recommendedName>
</protein>
<evidence type="ECO:0000313" key="1">
    <source>
        <dbReference type="EMBL" id="KRO31062.1"/>
    </source>
</evidence>
<sequence length="178" mass="19940">MNSKLESPFKVNFHELPRRAGEFRQYHLEFSAPQAIGIALLEIPKSEPLDISFKAESVDGGVLLTGEVISHARGECGRCLDPIEFDVNQKFQELFLYSSRVKEVGEDEDEVFSLDGDIADLEVPIRDAVILAMPINPLCQSDCLGLCSICGLKWRELEKDHAHKASDPRWSGLADWKP</sequence>
<comment type="caution">
    <text evidence="1">The sequence shown here is derived from an EMBL/GenBank/DDBJ whole genome shotgun (WGS) entry which is preliminary data.</text>
</comment>